<feature type="region of interest" description="Disordered" evidence="1">
    <location>
        <begin position="501"/>
        <end position="526"/>
    </location>
</feature>
<evidence type="ECO:0000313" key="3">
    <source>
        <dbReference type="Proteomes" id="UP000655225"/>
    </source>
</evidence>
<dbReference type="Proteomes" id="UP000655225">
    <property type="component" value="Unassembled WGS sequence"/>
</dbReference>
<evidence type="ECO:0000256" key="1">
    <source>
        <dbReference type="SAM" id="MobiDB-lite"/>
    </source>
</evidence>
<evidence type="ECO:0008006" key="4">
    <source>
        <dbReference type="Google" id="ProtNLM"/>
    </source>
</evidence>
<proteinExistence type="predicted"/>
<dbReference type="OMA" id="QQPFAGN"/>
<reference evidence="2 3" key="1">
    <citation type="submission" date="2020-04" db="EMBL/GenBank/DDBJ databases">
        <title>Plant Genome Project.</title>
        <authorList>
            <person name="Zhang R.-G."/>
        </authorList>
    </citation>
    <scope>NUCLEOTIDE SEQUENCE [LARGE SCALE GENOMIC DNA]</scope>
    <source>
        <strain evidence="2">YNK0</strain>
        <tissue evidence="2">Leaf</tissue>
    </source>
</reference>
<feature type="region of interest" description="Disordered" evidence="1">
    <location>
        <begin position="327"/>
        <end position="399"/>
    </location>
</feature>
<dbReference type="OrthoDB" id="762072at2759"/>
<evidence type="ECO:0000313" key="2">
    <source>
        <dbReference type="EMBL" id="KAF8413613.1"/>
    </source>
</evidence>
<feature type="compositionally biased region" description="Polar residues" evidence="1">
    <location>
        <begin position="361"/>
        <end position="385"/>
    </location>
</feature>
<gene>
    <name evidence="2" type="ORF">HHK36_001605</name>
</gene>
<dbReference type="PANTHER" id="PTHR46445:SF3">
    <property type="entry name" value="RNA POLYMERASE II DEGRADATION FACTOR-LIKE PROTEIN (DUF1296)-RELATED"/>
    <property type="match status" value="1"/>
</dbReference>
<keyword evidence="3" id="KW-1185">Reference proteome</keyword>
<accession>A0A835DS67</accession>
<feature type="region of interest" description="Disordered" evidence="1">
    <location>
        <begin position="703"/>
        <end position="750"/>
    </location>
</feature>
<sequence length="750" mass="80119">MCSSDIYFSDSVIAENKTATIGTGDGISSSSQPSPGFQPAWLGVPGQVSMADIVRMGRSHGKASSLPIVSAETCDSPLNTVAPNSSHDNVKHPHVLAPLPAESNHDLHLSQDPTFKVSDIIHQPNIAASQHDSYGDWPLVEQPPDGSAPSVFESSVASEVHADPSNLDVDRANLHLNSQSDEILGTEEDFTVNVDHIGSGSLSSRQIMEDNLGGTSHFVNKSFKNMSSYQPHRHASEHQEEIGESSSIPNFSVSSVEDVSIVVSSATTSLQQLSLQEELVVPRAEDNLAVVIPNHLQVPTADCSHLSFGSFGSGINATFSGSFASKPLKSDLQEPSATEYDSSVGQTETRNTEYFGDEQLRSTSDGNLTHRTNAGSYDSTSSSQPEVMKQETPEATHGHSYTFPSSVPDYTFENSQQLNAALSYAQTNSHMPNLGPFSSVMQAYTNSLPGNLLASAVQPGRESDLPYSPFLATESMPTKYSNIGSSISGPTISMAEAVKPGSFSTPQPTPQTLPGTGIATGPGLPQHLTLHPYSQPTLPFANMIGYPFLPQSYAYMPPSFQQAYADNSTYHQSAAAVHSAGMKYTLPQYKNSVSVSSLPQSAAIASGYGGFGSSTNVPGSFPLNPSTTPASTTLGYDDLISSQYKDSNHFIPLQQNENSAVWVHGPGSRTMSAVPASTYYSLQGQNQQHGGFRQVQQPSQHYGALGYPNFYHSQTGVSQEHQQQNANDGTLGGSQGPPSKQSNQMWQHSY</sequence>
<organism evidence="2 3">
    <name type="scientific">Tetracentron sinense</name>
    <name type="common">Spur-leaf</name>
    <dbReference type="NCBI Taxonomy" id="13715"/>
    <lineage>
        <taxon>Eukaryota</taxon>
        <taxon>Viridiplantae</taxon>
        <taxon>Streptophyta</taxon>
        <taxon>Embryophyta</taxon>
        <taxon>Tracheophyta</taxon>
        <taxon>Spermatophyta</taxon>
        <taxon>Magnoliopsida</taxon>
        <taxon>Trochodendrales</taxon>
        <taxon>Trochodendraceae</taxon>
        <taxon>Tetracentron</taxon>
    </lineage>
</organism>
<feature type="compositionally biased region" description="Polar residues" evidence="1">
    <location>
        <begin position="333"/>
        <end position="349"/>
    </location>
</feature>
<feature type="compositionally biased region" description="Polar residues" evidence="1">
    <location>
        <begin position="711"/>
        <end position="728"/>
    </location>
</feature>
<dbReference type="EMBL" id="JABCRI010000001">
    <property type="protein sequence ID" value="KAF8413613.1"/>
    <property type="molecule type" value="Genomic_DNA"/>
</dbReference>
<feature type="region of interest" description="Disordered" evidence="1">
    <location>
        <begin position="229"/>
        <end position="249"/>
    </location>
</feature>
<protein>
    <recommendedName>
        <fullName evidence="4">GBF-interacting protein 1 N-terminal domain-containing protein</fullName>
    </recommendedName>
</protein>
<comment type="caution">
    <text evidence="2">The sequence shown here is derived from an EMBL/GenBank/DDBJ whole genome shotgun (WGS) entry which is preliminary data.</text>
</comment>
<feature type="compositionally biased region" description="Basic and acidic residues" evidence="1">
    <location>
        <begin position="388"/>
        <end position="397"/>
    </location>
</feature>
<dbReference type="AlphaFoldDB" id="A0A835DS67"/>
<dbReference type="PANTHER" id="PTHR46445">
    <property type="entry name" value="RNA POLYMERASE II DEGRADATION FACTOR-LIKE PROTEIN (DUF1296)"/>
    <property type="match status" value="1"/>
</dbReference>
<name>A0A835DS67_TETSI</name>
<feature type="compositionally biased region" description="Polar residues" evidence="1">
    <location>
        <begin position="736"/>
        <end position="750"/>
    </location>
</feature>